<name>A0A1Q9B1F8_9HYPH</name>
<feature type="region of interest" description="Disordered" evidence="1">
    <location>
        <begin position="1"/>
        <end position="45"/>
    </location>
</feature>
<dbReference type="RefSeq" id="WP_075626146.1">
    <property type="nucleotide sequence ID" value="NZ_FOAM01000012.1"/>
</dbReference>
<proteinExistence type="predicted"/>
<evidence type="ECO:0000313" key="3">
    <source>
        <dbReference type="Proteomes" id="UP000186364"/>
    </source>
</evidence>
<dbReference type="AlphaFoldDB" id="A0A1Q9B1F8"/>
<reference evidence="2 3" key="1">
    <citation type="submission" date="2016-09" db="EMBL/GenBank/DDBJ databases">
        <title>Rhizobium sp. nov., a novel species isolated from the rice rhizosphere.</title>
        <authorList>
            <person name="Zhao J."/>
            <person name="Zhang X."/>
        </authorList>
    </citation>
    <scope>NUCLEOTIDE SEQUENCE [LARGE SCALE GENOMIC DNA]</scope>
    <source>
        <strain evidence="2 3">1.7048</strain>
    </source>
</reference>
<gene>
    <name evidence="2" type="ORF">BJF93_19355</name>
</gene>
<evidence type="ECO:0000313" key="2">
    <source>
        <dbReference type="EMBL" id="OLP61845.1"/>
    </source>
</evidence>
<evidence type="ECO:0000256" key="1">
    <source>
        <dbReference type="SAM" id="MobiDB-lite"/>
    </source>
</evidence>
<sequence>MDLDRFEPRLYGQWPLPPFYGVNLPDRDDPSSEENNPYSGSLDLKGLVQPEGDDLPLILTALTRELCGQIQVLQGLGRLTAAGGEGPEPERKLVQADAKAQVEAISLIVRTLEKIDSLQRDLALRSAEHGEAEDEADYQALLAAFERRVDARAEELAAAKASRRKAKRAPS</sequence>
<dbReference type="OrthoDB" id="8419440at2"/>
<comment type="caution">
    <text evidence="2">The sequence shown here is derived from an EMBL/GenBank/DDBJ whole genome shotgun (WGS) entry which is preliminary data.</text>
</comment>
<dbReference type="Proteomes" id="UP000186364">
    <property type="component" value="Unassembled WGS sequence"/>
</dbReference>
<organism evidence="2 3">
    <name type="scientific">Xaviernesmea oryzae</name>
    <dbReference type="NCBI Taxonomy" id="464029"/>
    <lineage>
        <taxon>Bacteria</taxon>
        <taxon>Pseudomonadati</taxon>
        <taxon>Pseudomonadota</taxon>
        <taxon>Alphaproteobacteria</taxon>
        <taxon>Hyphomicrobiales</taxon>
        <taxon>Rhizobiaceae</taxon>
        <taxon>Rhizobium/Agrobacterium group</taxon>
        <taxon>Xaviernesmea</taxon>
    </lineage>
</organism>
<keyword evidence="3" id="KW-1185">Reference proteome</keyword>
<dbReference type="EMBL" id="MKIP01000030">
    <property type="protein sequence ID" value="OLP61845.1"/>
    <property type="molecule type" value="Genomic_DNA"/>
</dbReference>
<accession>A0A1Q9B1F8</accession>
<protein>
    <submittedName>
        <fullName evidence="2">Uncharacterized protein</fullName>
    </submittedName>
</protein>